<proteinExistence type="predicted"/>
<gene>
    <name evidence="1" type="ORF">T265_02186</name>
</gene>
<organism evidence="1 2">
    <name type="scientific">Opisthorchis viverrini</name>
    <name type="common">Southeast Asian liver fluke</name>
    <dbReference type="NCBI Taxonomy" id="6198"/>
    <lineage>
        <taxon>Eukaryota</taxon>
        <taxon>Metazoa</taxon>
        <taxon>Spiralia</taxon>
        <taxon>Lophotrochozoa</taxon>
        <taxon>Platyhelminthes</taxon>
        <taxon>Trematoda</taxon>
        <taxon>Digenea</taxon>
        <taxon>Opisthorchiida</taxon>
        <taxon>Opisthorchiata</taxon>
        <taxon>Opisthorchiidae</taxon>
        <taxon>Opisthorchis</taxon>
    </lineage>
</organism>
<sequence>MQFAKGPTCFDTDLCLAAVIELWYLLGYRSWKLNELLVQGKLMMTDNRTTMSKVKSPLAI</sequence>
<reference evidence="1 2" key="1">
    <citation type="submission" date="2013-11" db="EMBL/GenBank/DDBJ databases">
        <title>Opisthorchis viverrini - life in the bile duct.</title>
        <authorList>
            <person name="Young N.D."/>
            <person name="Nagarajan N."/>
            <person name="Lin S.J."/>
            <person name="Korhonen P.K."/>
            <person name="Jex A.R."/>
            <person name="Hall R.S."/>
            <person name="Safavi-Hemami H."/>
            <person name="Kaewkong W."/>
            <person name="Bertrand D."/>
            <person name="Gao S."/>
            <person name="Seet Q."/>
            <person name="Wongkham S."/>
            <person name="Teh B.T."/>
            <person name="Wongkham C."/>
            <person name="Intapan P.M."/>
            <person name="Maleewong W."/>
            <person name="Yang X."/>
            <person name="Hu M."/>
            <person name="Wang Z."/>
            <person name="Hofmann A."/>
            <person name="Sternberg P.W."/>
            <person name="Tan P."/>
            <person name="Wang J."/>
            <person name="Gasser R.B."/>
        </authorList>
    </citation>
    <scope>NUCLEOTIDE SEQUENCE [LARGE SCALE GENOMIC DNA]</scope>
</reference>
<dbReference type="RefSeq" id="XP_009164624.1">
    <property type="nucleotide sequence ID" value="XM_009166360.1"/>
</dbReference>
<accession>A0A075A0D1</accession>
<protein>
    <submittedName>
        <fullName evidence="1">Uncharacterized protein</fullName>
    </submittedName>
</protein>
<dbReference type="EMBL" id="KL596643">
    <property type="protein sequence ID" value="KER31687.1"/>
    <property type="molecule type" value="Genomic_DNA"/>
</dbReference>
<evidence type="ECO:0000313" key="1">
    <source>
        <dbReference type="EMBL" id="KER31687.1"/>
    </source>
</evidence>
<dbReference type="KEGG" id="ovi:T265_02186"/>
<name>A0A075A0D1_OPIVI</name>
<dbReference type="Proteomes" id="UP000054324">
    <property type="component" value="Unassembled WGS sequence"/>
</dbReference>
<evidence type="ECO:0000313" key="2">
    <source>
        <dbReference type="Proteomes" id="UP000054324"/>
    </source>
</evidence>
<dbReference type="AlphaFoldDB" id="A0A075A0D1"/>
<keyword evidence="2" id="KW-1185">Reference proteome</keyword>
<dbReference type="CTD" id="20316374"/>
<dbReference type="GeneID" id="20316374"/>